<organism evidence="7 8">
    <name type="scientific">Lodderomyces elongisporus (strain ATCC 11503 / CBS 2605 / JCM 1781 / NBRC 1676 / NRRL YB-4239)</name>
    <name type="common">Yeast</name>
    <name type="synonym">Saccharomyces elongisporus</name>
    <dbReference type="NCBI Taxonomy" id="379508"/>
    <lineage>
        <taxon>Eukaryota</taxon>
        <taxon>Fungi</taxon>
        <taxon>Dikarya</taxon>
        <taxon>Ascomycota</taxon>
        <taxon>Saccharomycotina</taxon>
        <taxon>Pichiomycetes</taxon>
        <taxon>Debaryomycetaceae</taxon>
        <taxon>Candida/Lodderomyces clade</taxon>
        <taxon>Lodderomyces</taxon>
    </lineage>
</organism>
<dbReference type="OrthoDB" id="444255at2759"/>
<proteinExistence type="predicted"/>
<dbReference type="KEGG" id="lel:PVL30_004435"/>
<dbReference type="InParanoid" id="A5E7T8"/>
<dbReference type="STRING" id="379508.A5E7T8"/>
<reference evidence="7 8" key="1">
    <citation type="journal article" date="2009" name="Nature">
        <title>Evolution of pathogenicity and sexual reproduction in eight Candida genomes.</title>
        <authorList>
            <person name="Butler G."/>
            <person name="Rasmussen M.D."/>
            <person name="Lin M.F."/>
            <person name="Santos M.A."/>
            <person name="Sakthikumar S."/>
            <person name="Munro C.A."/>
            <person name="Rheinbay E."/>
            <person name="Grabherr M."/>
            <person name="Forche A."/>
            <person name="Reedy J.L."/>
            <person name="Agrafioti I."/>
            <person name="Arnaud M.B."/>
            <person name="Bates S."/>
            <person name="Brown A.J."/>
            <person name="Brunke S."/>
            <person name="Costanzo M.C."/>
            <person name="Fitzpatrick D.A."/>
            <person name="de Groot P.W."/>
            <person name="Harris D."/>
            <person name="Hoyer L.L."/>
            <person name="Hube B."/>
            <person name="Klis F.M."/>
            <person name="Kodira C."/>
            <person name="Lennard N."/>
            <person name="Logue M.E."/>
            <person name="Martin R."/>
            <person name="Neiman A.M."/>
            <person name="Nikolaou E."/>
            <person name="Quail M.A."/>
            <person name="Quinn J."/>
            <person name="Santos M.C."/>
            <person name="Schmitzberger F.F."/>
            <person name="Sherlock G."/>
            <person name="Shah P."/>
            <person name="Silverstein K.A."/>
            <person name="Skrzypek M.S."/>
            <person name="Soll D."/>
            <person name="Staggs R."/>
            <person name="Stansfield I."/>
            <person name="Stumpf M.P."/>
            <person name="Sudbery P.E."/>
            <person name="Srikantha T."/>
            <person name="Zeng Q."/>
            <person name="Berman J."/>
            <person name="Berriman M."/>
            <person name="Heitman J."/>
            <person name="Gow N.A."/>
            <person name="Lorenz M.C."/>
            <person name="Birren B.W."/>
            <person name="Kellis M."/>
            <person name="Cuomo C.A."/>
        </authorList>
    </citation>
    <scope>NUCLEOTIDE SEQUENCE [LARGE SCALE GENOMIC DNA]</scope>
    <source>
        <strain evidence="8">ATCC 11503 / BCRC 21390 / CBS 2605 / JCM 1781 / NBRC 1676 / NRRL YB-4239</strain>
    </source>
</reference>
<accession>A5E7T8</accession>
<keyword evidence="8" id="KW-1185">Reference proteome</keyword>
<dbReference type="GO" id="GO:0009100">
    <property type="term" value="P:glycoprotein metabolic process"/>
    <property type="evidence" value="ECO:0007669"/>
    <property type="project" value="UniProtKB-ARBA"/>
</dbReference>
<keyword evidence="3 5" id="KW-1133">Transmembrane helix</keyword>
<name>A5E7T8_LODEL</name>
<dbReference type="InterPro" id="IPR009644">
    <property type="entry name" value="FKTN/MNN4/W02B3.4-1"/>
</dbReference>
<keyword evidence="4 5" id="KW-0472">Membrane</keyword>
<comment type="subcellular location">
    <subcellularLocation>
        <location evidence="1">Membrane</location>
        <topology evidence="1">Single-pass membrane protein</topology>
    </subcellularLocation>
</comment>
<dbReference type="EMBL" id="CH981534">
    <property type="protein sequence ID" value="EDK47496.1"/>
    <property type="molecule type" value="Genomic_DNA"/>
</dbReference>
<dbReference type="InterPro" id="IPR007074">
    <property type="entry name" value="LicD/FKTN/FKRP_NTP_transf"/>
</dbReference>
<keyword evidence="2 5" id="KW-0812">Transmembrane</keyword>
<sequence length="781" mass="91703">MTYNFLDKLWSKSRSKLNSSSSLTQTFLSKKWKIYRTTLVFCIISSVYLVTYLLIYRTKTNITDLLSNTKFIPIYDSHTHQNGLNYTEKLYELVQSEFNQPAKHTSTYTNKKSALNKLLNSNTMYQDDRLTMGVVFQYLLNNKNTNKIPFNWIDWVDLSYLNSQLEKPHEARLKCSDIINELNFVRPSHRKLAQELAKPFGCVNSKDLTQEEIEAMGFTSVDQLPGFIQFQHSFVTSSEYIRNLQGKSYLMTHQPMPYKVIFLNDHGDDLVLDVEKGRIRDHLDYYQGEIDPMMLFDQLTQEKNKVKTYEYHPQPVMELSPELFQYDRRVLAQKVKELKSLPQSLDKLQQSYMDSMMASINVSPGTKPETRYFKEATLRLNNGNHDNGWHYDWRFFNGKLVDTHRTAIIMERLLRNWFKFTTKYDIISWIAHGPLLSWYWNGGIFPFDHDLDIQMPIIHLLKLGEMYNQTIVVEDVHEGFGKYMIEVGTFVHNRLISKRGNHIDARFIDIETGVYIDITGISTSAATPPLQYYQNLQDDIDEGAVLQKEKITYNDRRVHFYHHDHISPIKLSMLNGVPCYIPNAIIKRLKYEYPRGALTKMEYDNWYFVPRVQNWIPFVDLQQILDANDYMKDNGRLNKIKFQRLVSNITDEEVWQLAEVLGADGHGAMTRKNQVLIDYYHMLQNSHFHQQEKQYLFSIDPTKHKNVNDLEEGKIGDDTTRSTSEEYKRFVAQNVKLAQPIRESLFEHERVNGGIKDFYERAAKALDSIEVKQIVKFDTKS</sequence>
<dbReference type="HOGENOM" id="CLU_008074_2_0_1"/>
<dbReference type="GeneID" id="5230256"/>
<dbReference type="Pfam" id="PF04991">
    <property type="entry name" value="LicD"/>
    <property type="match status" value="1"/>
</dbReference>
<feature type="domain" description="LicD/FKTN/FKRP nucleotidyltransferase" evidence="6">
    <location>
        <begin position="422"/>
        <end position="531"/>
    </location>
</feature>
<evidence type="ECO:0000256" key="1">
    <source>
        <dbReference type="ARBA" id="ARBA00004167"/>
    </source>
</evidence>
<evidence type="ECO:0000313" key="7">
    <source>
        <dbReference type="EMBL" id="EDK47496.1"/>
    </source>
</evidence>
<feature type="transmembrane region" description="Helical" evidence="5">
    <location>
        <begin position="34"/>
        <end position="55"/>
    </location>
</feature>
<evidence type="ECO:0000313" key="8">
    <source>
        <dbReference type="Proteomes" id="UP000001996"/>
    </source>
</evidence>
<evidence type="ECO:0000256" key="2">
    <source>
        <dbReference type="ARBA" id="ARBA00022692"/>
    </source>
</evidence>
<evidence type="ECO:0000256" key="3">
    <source>
        <dbReference type="ARBA" id="ARBA00022989"/>
    </source>
</evidence>
<dbReference type="AlphaFoldDB" id="A5E7T8"/>
<evidence type="ECO:0000256" key="5">
    <source>
        <dbReference type="SAM" id="Phobius"/>
    </source>
</evidence>
<dbReference type="GO" id="GO:0016020">
    <property type="term" value="C:membrane"/>
    <property type="evidence" value="ECO:0007669"/>
    <property type="project" value="UniProtKB-SubCell"/>
</dbReference>
<dbReference type="PANTHER" id="PTHR15407:SF28">
    <property type="entry name" value="RIBITOL-5-PHOSPHATE TRANSFERASE FKTN"/>
    <property type="match status" value="1"/>
</dbReference>
<dbReference type="Proteomes" id="UP000001996">
    <property type="component" value="Unassembled WGS sequence"/>
</dbReference>
<dbReference type="eggNOG" id="ENOG502QREF">
    <property type="taxonomic scope" value="Eukaryota"/>
</dbReference>
<dbReference type="OMA" id="MLNGVPC"/>
<evidence type="ECO:0000256" key="4">
    <source>
        <dbReference type="ARBA" id="ARBA00023136"/>
    </source>
</evidence>
<dbReference type="VEuPathDB" id="FungiDB:LELG_05677"/>
<dbReference type="PANTHER" id="PTHR15407">
    <property type="entry name" value="FUKUTIN-RELATED"/>
    <property type="match status" value="1"/>
</dbReference>
<gene>
    <name evidence="7" type="ORF">LELG_05677</name>
</gene>
<evidence type="ECO:0000259" key="6">
    <source>
        <dbReference type="Pfam" id="PF04991"/>
    </source>
</evidence>
<protein>
    <recommendedName>
        <fullName evidence="6">LicD/FKTN/FKRP nucleotidyltransferase domain-containing protein</fullName>
    </recommendedName>
</protein>